<feature type="region of interest" description="Disordered" evidence="1">
    <location>
        <begin position="232"/>
        <end position="270"/>
    </location>
</feature>
<dbReference type="AlphaFoldDB" id="A0A378JFX8"/>
<sequence length="270" mass="31337">MIILYVPFERANCGDLGEKAKLWKDNYSLNTTEKISIIYYKDDFDYENIDPNSTIFILAHGALDISNILANHPEPNQASIINIDSLVSRFEFDFLSIIYKISAIHLYCCGNKQKNQLMANQFQLSLLRSEYVHIYFYQGIIYAPDKQGRFLTKLNNKIISSSPFTLLHMENKKFNSPIGHLPIKLLTMMTHQEFLKKERQKSSDNRREIRFTETWHRRTQKHEPEVIIPDNQAINTQNSAKPANTRLSFFPSKQPSTEEAPSKNSTCLLL</sequence>
<proteinExistence type="predicted"/>
<organism evidence="2 3">
    <name type="scientific">Legionella busanensis</name>
    <dbReference type="NCBI Taxonomy" id="190655"/>
    <lineage>
        <taxon>Bacteria</taxon>
        <taxon>Pseudomonadati</taxon>
        <taxon>Pseudomonadota</taxon>
        <taxon>Gammaproteobacteria</taxon>
        <taxon>Legionellales</taxon>
        <taxon>Legionellaceae</taxon>
        <taxon>Legionella</taxon>
    </lineage>
</organism>
<dbReference type="EMBL" id="UGOD01000001">
    <property type="protein sequence ID" value="STX50014.1"/>
    <property type="molecule type" value="Genomic_DNA"/>
</dbReference>
<accession>A0A378JFX8</accession>
<evidence type="ECO:0000313" key="2">
    <source>
        <dbReference type="EMBL" id="STX50014.1"/>
    </source>
</evidence>
<keyword evidence="2" id="KW-0689">Ribosomal protein</keyword>
<protein>
    <submittedName>
        <fullName evidence="2">RNA binding protein (Contains ribosomal protein S1 domain)</fullName>
    </submittedName>
</protein>
<dbReference type="Proteomes" id="UP000254794">
    <property type="component" value="Unassembled WGS sequence"/>
</dbReference>
<gene>
    <name evidence="2" type="ORF">NCTC13316_00079</name>
</gene>
<keyword evidence="2" id="KW-0687">Ribonucleoprotein</keyword>
<dbReference type="RefSeq" id="WP_115329491.1">
    <property type="nucleotide sequence ID" value="NZ_CAAAHP010000003.1"/>
</dbReference>
<evidence type="ECO:0000313" key="3">
    <source>
        <dbReference type="Proteomes" id="UP000254794"/>
    </source>
</evidence>
<reference evidence="2 3" key="1">
    <citation type="submission" date="2018-06" db="EMBL/GenBank/DDBJ databases">
        <authorList>
            <consortium name="Pathogen Informatics"/>
            <person name="Doyle S."/>
        </authorList>
    </citation>
    <scope>NUCLEOTIDE SEQUENCE [LARGE SCALE GENOMIC DNA]</scope>
    <source>
        <strain evidence="2 3">NCTC13316</strain>
    </source>
</reference>
<dbReference type="OrthoDB" id="5651204at2"/>
<evidence type="ECO:0000256" key="1">
    <source>
        <dbReference type="SAM" id="MobiDB-lite"/>
    </source>
</evidence>
<keyword evidence="3" id="KW-1185">Reference proteome</keyword>
<dbReference type="GO" id="GO:0005840">
    <property type="term" value="C:ribosome"/>
    <property type="evidence" value="ECO:0007669"/>
    <property type="project" value="UniProtKB-KW"/>
</dbReference>
<name>A0A378JFX8_9GAMM</name>